<evidence type="ECO:0000313" key="1">
    <source>
        <dbReference type="EMBL" id="GAA4267002.1"/>
    </source>
</evidence>
<protein>
    <submittedName>
        <fullName evidence="1">Uncharacterized protein</fullName>
    </submittedName>
</protein>
<comment type="caution">
    <text evidence="1">The sequence shown here is derived from an EMBL/GenBank/DDBJ whole genome shotgun (WGS) entry which is preliminary data.</text>
</comment>
<reference evidence="2" key="1">
    <citation type="journal article" date="2019" name="Int. J. Syst. Evol. Microbiol.">
        <title>The Global Catalogue of Microorganisms (GCM) 10K type strain sequencing project: providing services to taxonomists for standard genome sequencing and annotation.</title>
        <authorList>
            <consortium name="The Broad Institute Genomics Platform"/>
            <consortium name="The Broad Institute Genome Sequencing Center for Infectious Disease"/>
            <person name="Wu L."/>
            <person name="Ma J."/>
        </authorList>
    </citation>
    <scope>NUCLEOTIDE SEQUENCE [LARGE SCALE GENOMIC DNA]</scope>
    <source>
        <strain evidence="2">JCM 17442</strain>
    </source>
</reference>
<name>A0ABP8E4C4_9MICO</name>
<dbReference type="EMBL" id="BAABAU010000003">
    <property type="protein sequence ID" value="GAA4267002.1"/>
    <property type="molecule type" value="Genomic_DNA"/>
</dbReference>
<evidence type="ECO:0000313" key="2">
    <source>
        <dbReference type="Proteomes" id="UP001501594"/>
    </source>
</evidence>
<keyword evidence="2" id="KW-1185">Reference proteome</keyword>
<gene>
    <name evidence="1" type="ORF">GCM10022256_26140</name>
</gene>
<accession>A0ABP8E4C4</accession>
<proteinExistence type="predicted"/>
<organism evidence="1 2">
    <name type="scientific">Frondihabitans peucedani</name>
    <dbReference type="NCBI Taxonomy" id="598626"/>
    <lineage>
        <taxon>Bacteria</taxon>
        <taxon>Bacillati</taxon>
        <taxon>Actinomycetota</taxon>
        <taxon>Actinomycetes</taxon>
        <taxon>Micrococcales</taxon>
        <taxon>Microbacteriaceae</taxon>
        <taxon>Frondihabitans</taxon>
    </lineage>
</organism>
<sequence length="97" mass="11300">MTEHVQKYFVEYTELRGERLPTAVFRRDLPVEGPPRDYYVGRGGVWTEDSRYSLGSFLMGRGDMDLEEITSSQADEFIEMARIRELRPFSTRETAAE</sequence>
<dbReference type="Proteomes" id="UP001501594">
    <property type="component" value="Unassembled WGS sequence"/>
</dbReference>